<dbReference type="Pfam" id="PF05015">
    <property type="entry name" value="HigB-like_toxin"/>
    <property type="match status" value="1"/>
</dbReference>
<dbReference type="InterPro" id="IPR007711">
    <property type="entry name" value="HigB-1"/>
</dbReference>
<dbReference type="PANTHER" id="PTHR40266">
    <property type="entry name" value="TOXIN HIGB-1"/>
    <property type="match status" value="1"/>
</dbReference>
<dbReference type="InterPro" id="IPR035093">
    <property type="entry name" value="RelE/ParE_toxin_dom_sf"/>
</dbReference>
<dbReference type="Gene3D" id="3.30.2310.20">
    <property type="entry name" value="RelE-like"/>
    <property type="match status" value="1"/>
</dbReference>
<gene>
    <name evidence="1" type="ORF">C8261_12290</name>
</gene>
<evidence type="ECO:0000313" key="2">
    <source>
        <dbReference type="Proteomes" id="UP000241193"/>
    </source>
</evidence>
<reference evidence="1 2" key="2">
    <citation type="submission" date="2018-04" db="EMBL/GenBank/DDBJ databases">
        <title>Thauera lacus sp. nov., isolated from an saline lake in Inner Mongolia, China.</title>
        <authorList>
            <person name="Liang Q.-Y."/>
        </authorList>
    </citation>
    <scope>NUCLEOTIDE SEQUENCE [LARGE SCALE GENOMIC DNA]</scope>
    <source>
        <strain evidence="1 2">D20</strain>
    </source>
</reference>
<dbReference type="OrthoDB" id="9801102at2"/>
<evidence type="ECO:0000313" key="1">
    <source>
        <dbReference type="EMBL" id="PTD95775.1"/>
    </source>
</evidence>
<dbReference type="SUPFAM" id="SSF143011">
    <property type="entry name" value="RelE-like"/>
    <property type="match status" value="1"/>
</dbReference>
<dbReference type="PANTHER" id="PTHR40266:SF2">
    <property type="entry name" value="TOXIN HIGB-1"/>
    <property type="match status" value="1"/>
</dbReference>
<reference evidence="1 2" key="1">
    <citation type="submission" date="2018-03" db="EMBL/GenBank/DDBJ databases">
        <authorList>
            <person name="Keele B.F."/>
        </authorList>
    </citation>
    <scope>NUCLEOTIDE SEQUENCE [LARGE SCALE GENOMIC DNA]</scope>
    <source>
        <strain evidence="1 2">D20</strain>
    </source>
</reference>
<sequence length="92" mass="10645">MIKSFRHKGIEAFFCKGSRAGIQSHHASRLARQLRQLDCARGAEDMNLPGWRLHPLAHDLNGHWSVWVNGNWRLTFAFDGDDAVLVDYRDYH</sequence>
<dbReference type="EMBL" id="PZKC01000010">
    <property type="protein sequence ID" value="PTD95775.1"/>
    <property type="molecule type" value="Genomic_DNA"/>
</dbReference>
<protein>
    <submittedName>
        <fullName evidence="1">Peptidase</fullName>
    </submittedName>
</protein>
<proteinExistence type="predicted"/>
<keyword evidence="2" id="KW-1185">Reference proteome</keyword>
<accession>A0A2T4IDC4</accession>
<dbReference type="RefSeq" id="WP_107494017.1">
    <property type="nucleotide sequence ID" value="NZ_PZKC01000010.1"/>
</dbReference>
<organism evidence="1 2">
    <name type="scientific">Pseudothauera lacus</name>
    <dbReference type="NCBI Taxonomy" id="2136175"/>
    <lineage>
        <taxon>Bacteria</taxon>
        <taxon>Pseudomonadati</taxon>
        <taxon>Pseudomonadota</taxon>
        <taxon>Betaproteobacteria</taxon>
        <taxon>Rhodocyclales</taxon>
        <taxon>Zoogloeaceae</taxon>
        <taxon>Pseudothauera</taxon>
    </lineage>
</organism>
<comment type="caution">
    <text evidence="1">The sequence shown here is derived from an EMBL/GenBank/DDBJ whole genome shotgun (WGS) entry which is preliminary data.</text>
</comment>
<dbReference type="Proteomes" id="UP000241193">
    <property type="component" value="Unassembled WGS sequence"/>
</dbReference>
<dbReference type="AlphaFoldDB" id="A0A2T4IDC4"/>
<name>A0A2T4IDC4_9RHOO</name>